<proteinExistence type="predicted"/>
<dbReference type="Proteomes" id="UP000241610">
    <property type="component" value="Segment"/>
</dbReference>
<evidence type="ECO:0000313" key="2">
    <source>
        <dbReference type="EMBL" id="AOV57258.1"/>
    </source>
</evidence>
<evidence type="ECO:0000313" key="4">
    <source>
        <dbReference type="Proteomes" id="UP000241591"/>
    </source>
</evidence>
<protein>
    <submittedName>
        <fullName evidence="3">Baseplate tail tube cap</fullName>
    </submittedName>
</protein>
<dbReference type="EMBL" id="KU686194">
    <property type="protein sequence ID" value="AOV57758.1"/>
    <property type="molecule type" value="Genomic_DNA"/>
</dbReference>
<evidence type="ECO:0000256" key="1">
    <source>
        <dbReference type="SAM" id="MobiDB-lite"/>
    </source>
</evidence>
<evidence type="ECO:0000313" key="3">
    <source>
        <dbReference type="EMBL" id="AOV57758.1"/>
    </source>
</evidence>
<dbReference type="EMBL" id="KU686192">
    <property type="protein sequence ID" value="AOV57258.1"/>
    <property type="molecule type" value="Genomic_DNA"/>
</dbReference>
<sequence length="367" mass="39050">MPNFRENAEEQAALNKKHAKTKQGKLEQAAEDARQAGLGKVTTIGPGTAGPSITTSSPNILQYPSYSPMTKETDYVSFSFFDYTPAFKGVSNNKGDSTSEAASLGARYKQYSGSITDMTKAKGYSPIVMYMPQDIQGQYGANWGGAGFGAFFSTIAGAMTNVGSDGDFGASLKTAGEDFKGFMKIAGYKAAVAAMNKGLGTNVSVTQLMQGVSGTIINPNIELMYEAPEMRGFQLRFKMMARSEDEGNTIRSIYNTFKRAMLPTFGGSVGKSSDGKGGGLIGDLGKAGSLMTVPKIVQVQFMTGANMNTYVPQYKPCAITQVDLTHTADGSWAAYTGGMPVAVEMAVTFKETKLIFADEIKDGEATF</sequence>
<feature type="region of interest" description="Disordered" evidence="1">
    <location>
        <begin position="1"/>
        <end position="34"/>
    </location>
</feature>
<dbReference type="Proteomes" id="UP000241591">
    <property type="component" value="Segment"/>
</dbReference>
<accession>A0A1D8KGH8</accession>
<gene>
    <name evidence="3" type="ORF">C030809_003</name>
    <name evidence="2" type="ORF">N330309_003</name>
</gene>
<reference evidence="4 5" key="1">
    <citation type="journal article" date="2016" name="Virology">
        <title>The genomic content and context of auxiliary metabolic genes in marine cyanomyoviruses.</title>
        <authorList>
            <person name="Crummett L.T."/>
            <person name="Puxty R.J."/>
            <person name="Weihe C."/>
            <person name="Marston M.F."/>
            <person name="Martiny J.B."/>
        </authorList>
    </citation>
    <scope>NUCLEOTIDE SEQUENCE [LARGE SCALE GENOMIC DNA]</scope>
    <source>
        <strain evidence="2">0309SB33</strain>
        <strain evidence="3">0809CC03</strain>
    </source>
</reference>
<organism evidence="3 4">
    <name type="scientific">Synechococcus phage S-CAM1</name>
    <dbReference type="NCBI Taxonomy" id="754037"/>
    <lineage>
        <taxon>Viruses</taxon>
        <taxon>Duplodnaviria</taxon>
        <taxon>Heunggongvirae</taxon>
        <taxon>Uroviricota</taxon>
        <taxon>Caudoviricetes</taxon>
        <taxon>Pantevenvirales</taxon>
        <taxon>Kyanoviridae</taxon>
        <taxon>Anaposvirus</taxon>
        <taxon>Anaposvirus socalone</taxon>
    </lineage>
</organism>
<name>A0A1D8KGH8_9CAUD</name>
<evidence type="ECO:0000313" key="5">
    <source>
        <dbReference type="Proteomes" id="UP000241610"/>
    </source>
</evidence>